<accession>A0ABS2P1X8</accession>
<gene>
    <name evidence="3" type="ORF">JOC95_002839</name>
</gene>
<proteinExistence type="predicted"/>
<feature type="transmembrane region" description="Helical" evidence="2">
    <location>
        <begin position="30"/>
        <end position="49"/>
    </location>
</feature>
<evidence type="ECO:0000256" key="2">
    <source>
        <dbReference type="SAM" id="Phobius"/>
    </source>
</evidence>
<sequence>MEKKNQAFIPWLKSLLFDSSKDKKSSKKQYFLVVLLIGVGCMLFGNLFFGGEEASTLNAAIPAMTQPESETPVFNQKDGDNVPSTISDYEASFESQMTEALEEIIGVGKVNVVVNVDATEKKVLQKNETTSTQTTEETDKDGGKRSVTDGSKEEQVVMSRKGNDEHPIVLETKKPVIRGVLVVAQGAENIHVKQMILEAVTRVLDVPQHKVAVLPKKSKGE</sequence>
<evidence type="ECO:0000313" key="3">
    <source>
        <dbReference type="EMBL" id="MBM7620966.1"/>
    </source>
</evidence>
<evidence type="ECO:0000256" key="1">
    <source>
        <dbReference type="SAM" id="MobiDB-lite"/>
    </source>
</evidence>
<keyword evidence="2" id="KW-0472">Membrane</keyword>
<name>A0ABS2P1X8_9BACI</name>
<dbReference type="Proteomes" id="UP000737402">
    <property type="component" value="Unassembled WGS sequence"/>
</dbReference>
<dbReference type="NCBIfam" id="TIGR02830">
    <property type="entry name" value="spore_III_AG"/>
    <property type="match status" value="1"/>
</dbReference>
<organism evidence="3 4">
    <name type="scientific">Sutcliffiella tianshenii</name>
    <dbReference type="NCBI Taxonomy" id="1463404"/>
    <lineage>
        <taxon>Bacteria</taxon>
        <taxon>Bacillati</taxon>
        <taxon>Bacillota</taxon>
        <taxon>Bacilli</taxon>
        <taxon>Bacillales</taxon>
        <taxon>Bacillaceae</taxon>
        <taxon>Sutcliffiella</taxon>
    </lineage>
</organism>
<comment type="caution">
    <text evidence="3">The sequence shown here is derived from an EMBL/GenBank/DDBJ whole genome shotgun (WGS) entry which is preliminary data.</text>
</comment>
<feature type="region of interest" description="Disordered" evidence="1">
    <location>
        <begin position="126"/>
        <end position="160"/>
    </location>
</feature>
<keyword evidence="2" id="KW-1133">Transmembrane helix</keyword>
<keyword evidence="4" id="KW-1185">Reference proteome</keyword>
<keyword evidence="2" id="KW-0812">Transmembrane</keyword>
<protein>
    <submittedName>
        <fullName evidence="3">Stage III sporulation protein AG</fullName>
    </submittedName>
</protein>
<dbReference type="InterPro" id="IPR014195">
    <property type="entry name" value="Spore_III_AG"/>
</dbReference>
<evidence type="ECO:0000313" key="4">
    <source>
        <dbReference type="Proteomes" id="UP000737402"/>
    </source>
</evidence>
<feature type="compositionally biased region" description="Basic and acidic residues" evidence="1">
    <location>
        <begin position="140"/>
        <end position="160"/>
    </location>
</feature>
<reference evidence="3 4" key="1">
    <citation type="submission" date="2021-01" db="EMBL/GenBank/DDBJ databases">
        <title>Genomic Encyclopedia of Type Strains, Phase IV (KMG-IV): sequencing the most valuable type-strain genomes for metagenomic binning, comparative biology and taxonomic classification.</title>
        <authorList>
            <person name="Goeker M."/>
        </authorList>
    </citation>
    <scope>NUCLEOTIDE SEQUENCE [LARGE SCALE GENOMIC DNA]</scope>
    <source>
        <strain evidence="3 4">DSM 25879</strain>
    </source>
</reference>
<dbReference type="RefSeq" id="WP_204417360.1">
    <property type="nucleotide sequence ID" value="NZ_JAFBED010000006.1"/>
</dbReference>
<dbReference type="EMBL" id="JAFBED010000006">
    <property type="protein sequence ID" value="MBM7620966.1"/>
    <property type="molecule type" value="Genomic_DNA"/>
</dbReference>